<dbReference type="Gene3D" id="3.40.50.2300">
    <property type="match status" value="1"/>
</dbReference>
<keyword evidence="3" id="KW-0238">DNA-binding</keyword>
<evidence type="ECO:0000256" key="5">
    <source>
        <dbReference type="PROSITE-ProRule" id="PRU00169"/>
    </source>
</evidence>
<feature type="domain" description="Response regulatory" evidence="7">
    <location>
        <begin position="2"/>
        <end position="122"/>
    </location>
</feature>
<keyword evidence="9" id="KW-1185">Reference proteome</keyword>
<feature type="modified residue" description="4-aspartylphosphate" evidence="5">
    <location>
        <position position="52"/>
    </location>
</feature>
<evidence type="ECO:0000259" key="6">
    <source>
        <dbReference type="PROSITE" id="PS50043"/>
    </source>
</evidence>
<name>A0ABX6YFD0_9MICO</name>
<feature type="domain" description="HTH luxR-type" evidence="6">
    <location>
        <begin position="144"/>
        <end position="214"/>
    </location>
</feature>
<dbReference type="InterPro" id="IPR011006">
    <property type="entry name" value="CheY-like_superfamily"/>
</dbReference>
<dbReference type="SUPFAM" id="SSF46894">
    <property type="entry name" value="C-terminal effector domain of the bipartite response regulators"/>
    <property type="match status" value="1"/>
</dbReference>
<evidence type="ECO:0000256" key="3">
    <source>
        <dbReference type="ARBA" id="ARBA00023125"/>
    </source>
</evidence>
<proteinExistence type="predicted"/>
<dbReference type="InterPro" id="IPR016032">
    <property type="entry name" value="Sig_transdc_resp-reg_C-effctor"/>
</dbReference>
<accession>A0ABX6YFD0</accession>
<evidence type="ECO:0000259" key="7">
    <source>
        <dbReference type="PROSITE" id="PS50110"/>
    </source>
</evidence>
<dbReference type="CDD" id="cd17535">
    <property type="entry name" value="REC_NarL-like"/>
    <property type="match status" value="1"/>
</dbReference>
<evidence type="ECO:0000313" key="8">
    <source>
        <dbReference type="EMBL" id="QPZ37493.1"/>
    </source>
</evidence>
<dbReference type="EMBL" id="CP061169">
    <property type="protein sequence ID" value="QPZ37493.1"/>
    <property type="molecule type" value="Genomic_DNA"/>
</dbReference>
<evidence type="ECO:0000256" key="1">
    <source>
        <dbReference type="ARBA" id="ARBA00022553"/>
    </source>
</evidence>
<organism evidence="8 9">
    <name type="scientific">Paramicrobacterium chengjingii</name>
    <dbReference type="NCBI Taxonomy" id="2769067"/>
    <lineage>
        <taxon>Bacteria</taxon>
        <taxon>Bacillati</taxon>
        <taxon>Actinomycetota</taxon>
        <taxon>Actinomycetes</taxon>
        <taxon>Micrococcales</taxon>
        <taxon>Microbacteriaceae</taxon>
        <taxon>Paramicrobacterium</taxon>
    </lineage>
</organism>
<protein>
    <submittedName>
        <fullName evidence="8">Response regulator transcription factor</fullName>
    </submittedName>
</protein>
<keyword evidence="4" id="KW-0804">Transcription</keyword>
<gene>
    <name evidence="8" type="ORF">HCR76_11675</name>
</gene>
<evidence type="ECO:0000313" key="9">
    <source>
        <dbReference type="Proteomes" id="UP000662814"/>
    </source>
</evidence>
<dbReference type="Pfam" id="PF00196">
    <property type="entry name" value="GerE"/>
    <property type="match status" value="1"/>
</dbReference>
<dbReference type="InterPro" id="IPR058245">
    <property type="entry name" value="NreC/VraR/RcsB-like_REC"/>
</dbReference>
<dbReference type="InterPro" id="IPR039420">
    <property type="entry name" value="WalR-like"/>
</dbReference>
<dbReference type="SMART" id="SM00448">
    <property type="entry name" value="REC"/>
    <property type="match status" value="1"/>
</dbReference>
<dbReference type="CDD" id="cd06170">
    <property type="entry name" value="LuxR_C_like"/>
    <property type="match status" value="1"/>
</dbReference>
<keyword evidence="2" id="KW-0805">Transcription regulation</keyword>
<dbReference type="PROSITE" id="PS50043">
    <property type="entry name" value="HTH_LUXR_2"/>
    <property type="match status" value="1"/>
</dbReference>
<keyword evidence="1 5" id="KW-0597">Phosphoprotein</keyword>
<dbReference type="SMART" id="SM00421">
    <property type="entry name" value="HTH_LUXR"/>
    <property type="match status" value="1"/>
</dbReference>
<dbReference type="InterPro" id="IPR000792">
    <property type="entry name" value="Tscrpt_reg_LuxR_C"/>
</dbReference>
<dbReference type="PANTHER" id="PTHR43214">
    <property type="entry name" value="TWO-COMPONENT RESPONSE REGULATOR"/>
    <property type="match status" value="1"/>
</dbReference>
<reference evidence="8 9" key="1">
    <citation type="submission" date="2020-12" db="EMBL/GenBank/DDBJ databases">
        <title>Microbacterium sp. HY060.</title>
        <authorList>
            <person name="Zhou J."/>
        </authorList>
    </citation>
    <scope>NUCLEOTIDE SEQUENCE [LARGE SCALE GENOMIC DNA]</scope>
    <source>
        <strain evidence="8 9">HY60</strain>
    </source>
</reference>
<dbReference type="PRINTS" id="PR00038">
    <property type="entry name" value="HTHLUXR"/>
</dbReference>
<dbReference type="PROSITE" id="PS50110">
    <property type="entry name" value="RESPONSE_REGULATORY"/>
    <property type="match status" value="1"/>
</dbReference>
<dbReference type="RefSeq" id="WP_166990517.1">
    <property type="nucleotide sequence ID" value="NZ_CP061169.1"/>
</dbReference>
<evidence type="ECO:0000256" key="2">
    <source>
        <dbReference type="ARBA" id="ARBA00023015"/>
    </source>
</evidence>
<dbReference type="PANTHER" id="PTHR43214:SF24">
    <property type="entry name" value="TRANSCRIPTIONAL REGULATORY PROTEIN NARL-RELATED"/>
    <property type="match status" value="1"/>
</dbReference>
<evidence type="ECO:0000256" key="4">
    <source>
        <dbReference type="ARBA" id="ARBA00023163"/>
    </source>
</evidence>
<sequence length="214" mass="22977">MRILIAEDNALLRAGLTMLVNGEGIEVAAAVDNPDDVLTAFDEHEVDGAVLDVRMPPTFTNEGLRAALEMRRRKPAFPVLVLSAYVEDTYAAKLLGDGASGVGYLLKERVGDVGEFVAALRRVVDGGTAMDPEVIAQLVSRRDADDPVRRLTPREREVLSLVAQGMGNAAISEQLVVTEAAVGKHIGNIFSKLDLAPHDAGHRRVLAALAYLRS</sequence>
<dbReference type="InterPro" id="IPR001789">
    <property type="entry name" value="Sig_transdc_resp-reg_receiver"/>
</dbReference>
<dbReference type="Pfam" id="PF00072">
    <property type="entry name" value="Response_reg"/>
    <property type="match status" value="1"/>
</dbReference>
<dbReference type="Proteomes" id="UP000662814">
    <property type="component" value="Chromosome"/>
</dbReference>
<dbReference type="SUPFAM" id="SSF52172">
    <property type="entry name" value="CheY-like"/>
    <property type="match status" value="1"/>
</dbReference>